<accession>A0ABQ9DCA9</accession>
<keyword evidence="2" id="KW-1185">Reference proteome</keyword>
<sequence>MSQQCVKVAKMANGTLACIMSNVASRTKAVIFPLYWALLRPHLKHSVQFWALPFKKYIEVLVRIQSWFKGLEHTSYEDLLRQLGLFSLEKKETWGDLIALYNYLKGGSEVGVSLSSLVTGNRTRGNDHKLHQGKIIKQLPLEIMLRHMENQEVIGDNQRDFTKGKWYLANLLAFCDGVPTLVDEGRAAGVIYPDLCKAFNKLMYNILLSKLERHSFDGWTT</sequence>
<dbReference type="Proteomes" id="UP001145742">
    <property type="component" value="Unassembled WGS sequence"/>
</dbReference>
<evidence type="ECO:0000313" key="2">
    <source>
        <dbReference type="Proteomes" id="UP001145742"/>
    </source>
</evidence>
<evidence type="ECO:0008006" key="3">
    <source>
        <dbReference type="Google" id="ProtNLM"/>
    </source>
</evidence>
<name>A0ABQ9DCA9_9PASS</name>
<dbReference type="EMBL" id="WHWB01033759">
    <property type="protein sequence ID" value="KAJ7417410.1"/>
    <property type="molecule type" value="Genomic_DNA"/>
</dbReference>
<reference evidence="1" key="1">
    <citation type="submission" date="2019-10" db="EMBL/GenBank/DDBJ databases">
        <authorList>
            <person name="Soares A.E.R."/>
            <person name="Aleixo A."/>
            <person name="Schneider P."/>
            <person name="Miyaki C.Y."/>
            <person name="Schneider M.P."/>
            <person name="Mello C."/>
            <person name="Vasconcelos A.T.R."/>
        </authorList>
    </citation>
    <scope>NUCLEOTIDE SEQUENCE</scope>
    <source>
        <tissue evidence="1">Muscle</tissue>
    </source>
</reference>
<organism evidence="1 2">
    <name type="scientific">Willisornis vidua</name>
    <name type="common">Xingu scale-backed antbird</name>
    <dbReference type="NCBI Taxonomy" id="1566151"/>
    <lineage>
        <taxon>Eukaryota</taxon>
        <taxon>Metazoa</taxon>
        <taxon>Chordata</taxon>
        <taxon>Craniata</taxon>
        <taxon>Vertebrata</taxon>
        <taxon>Euteleostomi</taxon>
        <taxon>Archelosauria</taxon>
        <taxon>Archosauria</taxon>
        <taxon>Dinosauria</taxon>
        <taxon>Saurischia</taxon>
        <taxon>Theropoda</taxon>
        <taxon>Coelurosauria</taxon>
        <taxon>Aves</taxon>
        <taxon>Neognathae</taxon>
        <taxon>Neoaves</taxon>
        <taxon>Telluraves</taxon>
        <taxon>Australaves</taxon>
        <taxon>Passeriformes</taxon>
        <taxon>Thamnophilidae</taxon>
        <taxon>Willisornis</taxon>
    </lineage>
</organism>
<gene>
    <name evidence="1" type="ORF">WISP_64598</name>
</gene>
<dbReference type="PANTHER" id="PTHR33332">
    <property type="entry name" value="REVERSE TRANSCRIPTASE DOMAIN-CONTAINING PROTEIN"/>
    <property type="match status" value="1"/>
</dbReference>
<protein>
    <recommendedName>
        <fullName evidence="3">LIN1 transcriptase</fullName>
    </recommendedName>
</protein>
<evidence type="ECO:0000313" key="1">
    <source>
        <dbReference type="EMBL" id="KAJ7417410.1"/>
    </source>
</evidence>
<comment type="caution">
    <text evidence="1">The sequence shown here is derived from an EMBL/GenBank/DDBJ whole genome shotgun (WGS) entry which is preliminary data.</text>
</comment>
<proteinExistence type="predicted"/>